<dbReference type="CDD" id="cd19608">
    <property type="entry name" value="GH113_mannanase-like"/>
    <property type="match status" value="1"/>
</dbReference>
<name>A0A6I3SHA1_HELMO</name>
<dbReference type="RefSeq" id="WP_155475195.1">
    <property type="nucleotide sequence ID" value="NZ_WNKU01000002.1"/>
</dbReference>
<dbReference type="InterPro" id="IPR017853">
    <property type="entry name" value="GH"/>
</dbReference>
<dbReference type="AlphaFoldDB" id="A0A6I3SHA1"/>
<dbReference type="Pfam" id="PF22612">
    <property type="entry name" value="GH113"/>
    <property type="match status" value="1"/>
</dbReference>
<gene>
    <name evidence="1" type="ORF">GJ688_03860</name>
</gene>
<dbReference type="OrthoDB" id="9773531at2"/>
<evidence type="ECO:0000313" key="2">
    <source>
        <dbReference type="Proteomes" id="UP000430670"/>
    </source>
</evidence>
<accession>A0A6I3SHA1</accession>
<dbReference type="EMBL" id="WNKU01000002">
    <property type="protein sequence ID" value="MTV48117.1"/>
    <property type="molecule type" value="Genomic_DNA"/>
</dbReference>
<keyword evidence="2" id="KW-1185">Reference proteome</keyword>
<reference evidence="1 2" key="1">
    <citation type="submission" date="2019-11" db="EMBL/GenBank/DDBJ databases">
        <title>Whole-genome sequence of a the green, strictly anaerobic photosynthetic bacterium Heliobacillus mobilis DSM 6151.</title>
        <authorList>
            <person name="Kyndt J.A."/>
            <person name="Meyer T.E."/>
        </authorList>
    </citation>
    <scope>NUCLEOTIDE SEQUENCE [LARGE SCALE GENOMIC DNA]</scope>
    <source>
        <strain evidence="1 2">DSM 6151</strain>
    </source>
</reference>
<dbReference type="SUPFAM" id="SSF51445">
    <property type="entry name" value="(Trans)glycosidases"/>
    <property type="match status" value="1"/>
</dbReference>
<evidence type="ECO:0000313" key="1">
    <source>
        <dbReference type="EMBL" id="MTV48117.1"/>
    </source>
</evidence>
<proteinExistence type="predicted"/>
<organism evidence="1 2">
    <name type="scientific">Heliobacterium mobile</name>
    <name type="common">Heliobacillus mobilis</name>
    <dbReference type="NCBI Taxonomy" id="28064"/>
    <lineage>
        <taxon>Bacteria</taxon>
        <taxon>Bacillati</taxon>
        <taxon>Bacillota</taxon>
        <taxon>Clostridia</taxon>
        <taxon>Eubacteriales</taxon>
        <taxon>Heliobacteriaceae</taxon>
        <taxon>Heliobacterium</taxon>
    </lineage>
</organism>
<dbReference type="Gene3D" id="3.20.20.80">
    <property type="entry name" value="Glycosidases"/>
    <property type="match status" value="1"/>
</dbReference>
<sequence length="336" mass="39464">MGKVKKIKSGNLLPDRMDDVSLPMENARRLNLNTLNVPLRVDVPNPQSAEMMLHRQAFAWAAEAMVQIRQAGLDAFLEPFPWVQQGGLAETAWKPTDVTEWFQRWGTICLQAAKFAQEERIGTLVISDGIVHLEPYPDQWIQLIKEIRRIYDGKITYRTQWWYTSLINPLDRKFQKKLENPLFGQVDFISISAYFELTNSPEPTEKDLIRAWHRSTRYMRRQPIVDQIVQIHQRWKKMIFFGELGYVDFVGTNCMPWSVNPSDEASPQEQRDCFSAFYKVFWHQPWFLGASVFQVHMPESAYYPVGKPAEEVIRNIPWEMSGSPLQTRWRDFLHRL</sequence>
<comment type="caution">
    <text evidence="1">The sequence shown here is derived from an EMBL/GenBank/DDBJ whole genome shotgun (WGS) entry which is preliminary data.</text>
</comment>
<dbReference type="InterPro" id="IPR055151">
    <property type="entry name" value="GH113"/>
</dbReference>
<dbReference type="Proteomes" id="UP000430670">
    <property type="component" value="Unassembled WGS sequence"/>
</dbReference>
<protein>
    <submittedName>
        <fullName evidence="1">Uncharacterized protein</fullName>
    </submittedName>
</protein>